<evidence type="ECO:0008006" key="3">
    <source>
        <dbReference type="Google" id="ProtNLM"/>
    </source>
</evidence>
<sequence>MNMLHTKSGRSDDELLRLIQQGDDRAFRETFDRYANVCFSAAMSLLKSRDLCVDLVVEVFRSVRANAAEIKDLKAYIFDRAKQLTLAGLREIARKYFEENELQGQDL</sequence>
<organism evidence="1 2">
    <name type="scientific">Chryseosolibacter histidini</name>
    <dbReference type="NCBI Taxonomy" id="2782349"/>
    <lineage>
        <taxon>Bacteria</taxon>
        <taxon>Pseudomonadati</taxon>
        <taxon>Bacteroidota</taxon>
        <taxon>Cytophagia</taxon>
        <taxon>Cytophagales</taxon>
        <taxon>Chryseotaleaceae</taxon>
        <taxon>Chryseosolibacter</taxon>
    </lineage>
</organism>
<dbReference type="Proteomes" id="UP001319200">
    <property type="component" value="Unassembled WGS sequence"/>
</dbReference>
<dbReference type="RefSeq" id="WP_254166653.1">
    <property type="nucleotide sequence ID" value="NZ_JAHESF010000021.1"/>
</dbReference>
<dbReference type="GO" id="GO:0006352">
    <property type="term" value="P:DNA-templated transcription initiation"/>
    <property type="evidence" value="ECO:0007669"/>
    <property type="project" value="InterPro"/>
</dbReference>
<dbReference type="GO" id="GO:0003700">
    <property type="term" value="F:DNA-binding transcription factor activity"/>
    <property type="evidence" value="ECO:0007669"/>
    <property type="project" value="InterPro"/>
</dbReference>
<comment type="caution">
    <text evidence="1">The sequence shown here is derived from an EMBL/GenBank/DDBJ whole genome shotgun (WGS) entry which is preliminary data.</text>
</comment>
<protein>
    <recommendedName>
        <fullName evidence="3">RNA polymerase sigma-70 region 2 domain-containing protein</fullName>
    </recommendedName>
</protein>
<dbReference type="EMBL" id="JAHESF010000021">
    <property type="protein sequence ID" value="MBT1699122.1"/>
    <property type="molecule type" value="Genomic_DNA"/>
</dbReference>
<accession>A0AAP2DQ09</accession>
<reference evidence="1 2" key="1">
    <citation type="submission" date="2021-05" db="EMBL/GenBank/DDBJ databases">
        <title>A Polyphasic approach of four new species of the genus Ohtaekwangia: Ohtaekwangia histidinii sp. nov., Ohtaekwangia cretensis sp. nov., Ohtaekwangia indiensis sp. nov., Ohtaekwangia reichenbachii sp. nov. from diverse environment.</title>
        <authorList>
            <person name="Octaviana S."/>
        </authorList>
    </citation>
    <scope>NUCLEOTIDE SEQUENCE [LARGE SCALE GENOMIC DNA]</scope>
    <source>
        <strain evidence="1 2">PWU4</strain>
    </source>
</reference>
<evidence type="ECO:0000313" key="2">
    <source>
        <dbReference type="Proteomes" id="UP001319200"/>
    </source>
</evidence>
<keyword evidence="2" id="KW-1185">Reference proteome</keyword>
<dbReference type="AlphaFoldDB" id="A0AAP2DQ09"/>
<proteinExistence type="predicted"/>
<dbReference type="InterPro" id="IPR013325">
    <property type="entry name" value="RNA_pol_sigma_r2"/>
</dbReference>
<name>A0AAP2DQ09_9BACT</name>
<dbReference type="SUPFAM" id="SSF88946">
    <property type="entry name" value="Sigma2 domain of RNA polymerase sigma factors"/>
    <property type="match status" value="1"/>
</dbReference>
<gene>
    <name evidence="1" type="ORF">KK083_19660</name>
</gene>
<evidence type="ECO:0000313" key="1">
    <source>
        <dbReference type="EMBL" id="MBT1699122.1"/>
    </source>
</evidence>
<dbReference type="Gene3D" id="1.10.1740.10">
    <property type="match status" value="1"/>
</dbReference>